<accession>A0A1G6RL29</accession>
<dbReference type="AlphaFoldDB" id="A0A1G6RL29"/>
<evidence type="ECO:0000259" key="2">
    <source>
        <dbReference type="Pfam" id="PF12146"/>
    </source>
</evidence>
<dbReference type="GO" id="GO:0016787">
    <property type="term" value="F:hydrolase activity"/>
    <property type="evidence" value="ECO:0007669"/>
    <property type="project" value="UniProtKB-KW"/>
</dbReference>
<dbReference type="EMBL" id="FMZC01000004">
    <property type="protein sequence ID" value="SDD05370.1"/>
    <property type="molecule type" value="Genomic_DNA"/>
</dbReference>
<evidence type="ECO:0000313" key="3">
    <source>
        <dbReference type="EMBL" id="SDD05370.1"/>
    </source>
</evidence>
<feature type="domain" description="Serine aminopeptidase S33" evidence="2">
    <location>
        <begin position="32"/>
        <end position="265"/>
    </location>
</feature>
<proteinExistence type="predicted"/>
<feature type="region of interest" description="Disordered" evidence="1">
    <location>
        <begin position="287"/>
        <end position="307"/>
    </location>
</feature>
<sequence>MFDPDAPSSLSPFTAADGENLAVQDWPLPHAQARGTVLLVHGLGEHVGRYDWLARQLNAWGLAVRGYDQYGHGDSGGPRGGLTSADRLLVDLADIVDATRARMPAGQPLVLLGHSLGGLVAARFVALALRPVQALALSSPALDPGLNPWQKLLVATLPRLMPDLRLGSGLDAAYLSHDPTVVAAYRADPRCHDRISARLARFIAHGGPAVVAQAAQWQVPTLLLWAGADRLVDPAGSRAFAAAAPQGVVQAKKFASAYHELFNESPEHAAPALIALRRWLDARCPGRRALEPNRPPAQSTRRQVAIN</sequence>
<dbReference type="InterPro" id="IPR051044">
    <property type="entry name" value="MAG_DAG_Lipase"/>
</dbReference>
<dbReference type="PANTHER" id="PTHR11614">
    <property type="entry name" value="PHOSPHOLIPASE-RELATED"/>
    <property type="match status" value="1"/>
</dbReference>
<dbReference type="Pfam" id="PF12146">
    <property type="entry name" value="Hydrolase_4"/>
    <property type="match status" value="1"/>
</dbReference>
<keyword evidence="3" id="KW-0378">Hydrolase</keyword>
<dbReference type="InterPro" id="IPR022742">
    <property type="entry name" value="Hydrolase_4"/>
</dbReference>
<dbReference type="RefSeq" id="WP_092742437.1">
    <property type="nucleotide sequence ID" value="NZ_FMZC01000004.1"/>
</dbReference>
<gene>
    <name evidence="3" type="ORF">SAMN05192589_104175</name>
</gene>
<protein>
    <submittedName>
        <fullName evidence="3">Lysophospholipase, alpha-beta hydrolase superfamily</fullName>
    </submittedName>
</protein>
<dbReference type="OrthoDB" id="9806902at2"/>
<dbReference type="Gene3D" id="3.40.50.1820">
    <property type="entry name" value="alpha/beta hydrolase"/>
    <property type="match status" value="1"/>
</dbReference>
<evidence type="ECO:0000256" key="1">
    <source>
        <dbReference type="SAM" id="MobiDB-lite"/>
    </source>
</evidence>
<keyword evidence="4" id="KW-1185">Reference proteome</keyword>
<organism evidence="3 4">
    <name type="scientific">Paracidovorax valerianellae</name>
    <dbReference type="NCBI Taxonomy" id="187868"/>
    <lineage>
        <taxon>Bacteria</taxon>
        <taxon>Pseudomonadati</taxon>
        <taxon>Pseudomonadota</taxon>
        <taxon>Betaproteobacteria</taxon>
        <taxon>Burkholderiales</taxon>
        <taxon>Comamonadaceae</taxon>
        <taxon>Paracidovorax</taxon>
    </lineage>
</organism>
<dbReference type="STRING" id="187868.SAMN05192589_104175"/>
<dbReference type="InterPro" id="IPR029058">
    <property type="entry name" value="AB_hydrolase_fold"/>
</dbReference>
<evidence type="ECO:0000313" key="4">
    <source>
        <dbReference type="Proteomes" id="UP000198781"/>
    </source>
</evidence>
<feature type="compositionally biased region" description="Polar residues" evidence="1">
    <location>
        <begin position="296"/>
        <end position="307"/>
    </location>
</feature>
<reference evidence="3 4" key="1">
    <citation type="submission" date="2016-10" db="EMBL/GenBank/DDBJ databases">
        <authorList>
            <person name="de Groot N.N."/>
        </authorList>
    </citation>
    <scope>NUCLEOTIDE SEQUENCE [LARGE SCALE GENOMIC DNA]</scope>
    <source>
        <strain evidence="3 4">DSM 16619</strain>
    </source>
</reference>
<dbReference type="SUPFAM" id="SSF53474">
    <property type="entry name" value="alpha/beta-Hydrolases"/>
    <property type="match status" value="1"/>
</dbReference>
<name>A0A1G6RL29_9BURK</name>
<dbReference type="Proteomes" id="UP000198781">
    <property type="component" value="Unassembled WGS sequence"/>
</dbReference>